<comment type="caution">
    <text evidence="2">The sequence shown here is derived from an EMBL/GenBank/DDBJ whole genome shotgun (WGS) entry which is preliminary data.</text>
</comment>
<dbReference type="EMBL" id="RSCE01000002">
    <property type="protein sequence ID" value="RSH86246.1"/>
    <property type="molecule type" value="Genomic_DNA"/>
</dbReference>
<feature type="compositionally biased region" description="Low complexity" evidence="1">
    <location>
        <begin position="60"/>
        <end position="86"/>
    </location>
</feature>
<protein>
    <submittedName>
        <fullName evidence="2">Uncharacterized protein</fullName>
    </submittedName>
</protein>
<reference evidence="2 3" key="1">
    <citation type="submission" date="2018-11" db="EMBL/GenBank/DDBJ databases">
        <title>Genome sequence of Apiotrichum porosum DSM 27194.</title>
        <authorList>
            <person name="Aliyu H."/>
            <person name="Gorte O."/>
            <person name="Ochsenreither K."/>
        </authorList>
    </citation>
    <scope>NUCLEOTIDE SEQUENCE [LARGE SCALE GENOMIC DNA]</scope>
    <source>
        <strain evidence="2 3">DSM 27194</strain>
    </source>
</reference>
<feature type="region of interest" description="Disordered" evidence="1">
    <location>
        <begin position="24"/>
        <end position="110"/>
    </location>
</feature>
<evidence type="ECO:0000313" key="3">
    <source>
        <dbReference type="Proteomes" id="UP000279236"/>
    </source>
</evidence>
<dbReference type="Proteomes" id="UP000279236">
    <property type="component" value="Unassembled WGS sequence"/>
</dbReference>
<dbReference type="GeneID" id="39589027"/>
<evidence type="ECO:0000256" key="1">
    <source>
        <dbReference type="SAM" id="MobiDB-lite"/>
    </source>
</evidence>
<feature type="compositionally biased region" description="Polar residues" evidence="1">
    <location>
        <begin position="49"/>
        <end position="58"/>
    </location>
</feature>
<keyword evidence="3" id="KW-1185">Reference proteome</keyword>
<evidence type="ECO:0000313" key="2">
    <source>
        <dbReference type="EMBL" id="RSH86246.1"/>
    </source>
</evidence>
<name>A0A427Y584_9TREE</name>
<dbReference type="AlphaFoldDB" id="A0A427Y584"/>
<sequence>MSAPFLFKAQQAFLLLLHTPLLPPPEAPPALELQAMDSGRSWHAGASRTPGQLSTTIAEASVSGSASASTSPTESTRSSDSSTASSMELAAWDAAGVRDQIQDATHTRGW</sequence>
<proteinExistence type="predicted"/>
<gene>
    <name evidence="2" type="ORF">EHS24_004484</name>
</gene>
<accession>A0A427Y584</accession>
<organism evidence="2 3">
    <name type="scientific">Apiotrichum porosum</name>
    <dbReference type="NCBI Taxonomy" id="105984"/>
    <lineage>
        <taxon>Eukaryota</taxon>
        <taxon>Fungi</taxon>
        <taxon>Dikarya</taxon>
        <taxon>Basidiomycota</taxon>
        <taxon>Agaricomycotina</taxon>
        <taxon>Tremellomycetes</taxon>
        <taxon>Trichosporonales</taxon>
        <taxon>Trichosporonaceae</taxon>
        <taxon>Apiotrichum</taxon>
    </lineage>
</organism>
<dbReference type="RefSeq" id="XP_028479031.1">
    <property type="nucleotide sequence ID" value="XM_028620059.1"/>
</dbReference>